<dbReference type="AlphaFoldDB" id="A0A6C0B5F7"/>
<evidence type="ECO:0000259" key="1">
    <source>
        <dbReference type="Pfam" id="PF01755"/>
    </source>
</evidence>
<dbReference type="Pfam" id="PF01755">
    <property type="entry name" value="Glyco_transf_25"/>
    <property type="match status" value="1"/>
</dbReference>
<sequence>MHREDRKAQVIAELAKLDICGNRFNAVKTTNGAIGCTISHLKCLEKADSNNWPYVFVCEDDILFLNPALVRANVNQFCAAVGDNWDVLILGGNAVPPYQPLGNFAVRVVNCQTTTGYIVRRPFYKPLIENIREGLAQFMRNPEDKRQYAIDIYWKRLQAAHRWYMIVPPTVIQREGFSDVESRDTNYAGLMLDMQKEWLFKPQHNGLMFS</sequence>
<evidence type="ECO:0000313" key="2">
    <source>
        <dbReference type="EMBL" id="QHS87326.1"/>
    </source>
</evidence>
<accession>A0A6C0B5F7</accession>
<organism evidence="2">
    <name type="scientific">viral metagenome</name>
    <dbReference type="NCBI Taxonomy" id="1070528"/>
    <lineage>
        <taxon>unclassified sequences</taxon>
        <taxon>metagenomes</taxon>
        <taxon>organismal metagenomes</taxon>
    </lineage>
</organism>
<dbReference type="InterPro" id="IPR002654">
    <property type="entry name" value="Glyco_trans_25"/>
</dbReference>
<name>A0A6C0B5F7_9ZZZZ</name>
<dbReference type="EMBL" id="MN739080">
    <property type="protein sequence ID" value="QHS87326.1"/>
    <property type="molecule type" value="Genomic_DNA"/>
</dbReference>
<proteinExistence type="predicted"/>
<reference evidence="2" key="1">
    <citation type="journal article" date="2020" name="Nature">
        <title>Giant virus diversity and host interactions through global metagenomics.</title>
        <authorList>
            <person name="Schulz F."/>
            <person name="Roux S."/>
            <person name="Paez-Espino D."/>
            <person name="Jungbluth S."/>
            <person name="Walsh D.A."/>
            <person name="Denef V.J."/>
            <person name="McMahon K.D."/>
            <person name="Konstantinidis K.T."/>
            <person name="Eloe-Fadrosh E.A."/>
            <person name="Kyrpides N.C."/>
            <person name="Woyke T."/>
        </authorList>
    </citation>
    <scope>NUCLEOTIDE SEQUENCE</scope>
    <source>
        <strain evidence="2">GVMAG-M-3300010157-4</strain>
    </source>
</reference>
<protein>
    <recommendedName>
        <fullName evidence="1">Glycosyl transferase family 25 domain-containing protein</fullName>
    </recommendedName>
</protein>
<feature type="domain" description="Glycosyl transferase family 25" evidence="1">
    <location>
        <begin position="30"/>
        <end position="66"/>
    </location>
</feature>